<organism evidence="12 13">
    <name type="scientific">Deinococcus marmoris</name>
    <dbReference type="NCBI Taxonomy" id="249408"/>
    <lineage>
        <taxon>Bacteria</taxon>
        <taxon>Thermotogati</taxon>
        <taxon>Deinococcota</taxon>
        <taxon>Deinococci</taxon>
        <taxon>Deinococcales</taxon>
        <taxon>Deinococcaceae</taxon>
        <taxon>Deinococcus</taxon>
    </lineage>
</organism>
<dbReference type="EC" id="2.7.1.180" evidence="1 10"/>
<comment type="similarity">
    <text evidence="10">Belongs to the ApbE family.</text>
</comment>
<gene>
    <name evidence="12" type="ORF">BOO71_0007984</name>
</gene>
<dbReference type="Proteomes" id="UP000186607">
    <property type="component" value="Unassembled WGS sequence"/>
</dbReference>
<dbReference type="InterPro" id="IPR024932">
    <property type="entry name" value="ApbE"/>
</dbReference>
<evidence type="ECO:0000256" key="8">
    <source>
        <dbReference type="ARBA" id="ARBA00031306"/>
    </source>
</evidence>
<feature type="binding site" evidence="11">
    <location>
        <position position="300"/>
    </location>
    <ligand>
        <name>Mg(2+)</name>
        <dbReference type="ChEBI" id="CHEBI:18420"/>
    </ligand>
</feature>
<keyword evidence="3 10" id="KW-0285">Flavoprotein</keyword>
<evidence type="ECO:0000256" key="6">
    <source>
        <dbReference type="ARBA" id="ARBA00022827"/>
    </source>
</evidence>
<comment type="catalytic activity">
    <reaction evidence="9 10">
        <text>L-threonyl-[protein] + FAD = FMN-L-threonyl-[protein] + AMP + H(+)</text>
        <dbReference type="Rhea" id="RHEA:36847"/>
        <dbReference type="Rhea" id="RHEA-COMP:11060"/>
        <dbReference type="Rhea" id="RHEA-COMP:11061"/>
        <dbReference type="ChEBI" id="CHEBI:15378"/>
        <dbReference type="ChEBI" id="CHEBI:30013"/>
        <dbReference type="ChEBI" id="CHEBI:57692"/>
        <dbReference type="ChEBI" id="CHEBI:74257"/>
        <dbReference type="ChEBI" id="CHEBI:456215"/>
        <dbReference type="EC" id="2.7.1.180"/>
    </reaction>
</comment>
<evidence type="ECO:0000256" key="3">
    <source>
        <dbReference type="ARBA" id="ARBA00022630"/>
    </source>
</evidence>
<dbReference type="PIRSF" id="PIRSF006268">
    <property type="entry name" value="ApbE"/>
    <property type="match status" value="1"/>
</dbReference>
<evidence type="ECO:0000313" key="12">
    <source>
        <dbReference type="EMBL" id="OLV17714.1"/>
    </source>
</evidence>
<keyword evidence="13" id="KW-1185">Reference proteome</keyword>
<dbReference type="EMBL" id="MSTI01000091">
    <property type="protein sequence ID" value="OLV17714.1"/>
    <property type="molecule type" value="Genomic_DNA"/>
</dbReference>
<protein>
    <recommendedName>
        <fullName evidence="2 10">FAD:protein FMN transferase</fullName>
        <ecNumber evidence="1 10">2.7.1.180</ecNumber>
    </recommendedName>
    <alternativeName>
        <fullName evidence="8 10">Flavin transferase</fullName>
    </alternativeName>
</protein>
<evidence type="ECO:0000256" key="11">
    <source>
        <dbReference type="PIRSR" id="PIRSR006268-2"/>
    </source>
</evidence>
<feature type="binding site" evidence="11">
    <location>
        <position position="188"/>
    </location>
    <ligand>
        <name>Mg(2+)</name>
        <dbReference type="ChEBI" id="CHEBI:18420"/>
    </ligand>
</feature>
<keyword evidence="4 10" id="KW-0808">Transferase</keyword>
<name>A0A1U7NXT3_9DEIO</name>
<keyword evidence="12" id="KW-0449">Lipoprotein</keyword>
<dbReference type="AlphaFoldDB" id="A0A1U7NXT3"/>
<keyword evidence="7 10" id="KW-0460">Magnesium</keyword>
<accession>A0A1U7NXT3</accession>
<comment type="caution">
    <text evidence="12">The sequence shown here is derived from an EMBL/GenBank/DDBJ whole genome shotgun (WGS) entry which is preliminary data.</text>
</comment>
<comment type="cofactor">
    <cofactor evidence="11">
        <name>Mg(2+)</name>
        <dbReference type="ChEBI" id="CHEBI:18420"/>
    </cofactor>
    <cofactor evidence="11">
        <name>Mn(2+)</name>
        <dbReference type="ChEBI" id="CHEBI:29035"/>
    </cofactor>
    <text evidence="11">Magnesium. Can also use manganese.</text>
</comment>
<dbReference type="PANTHER" id="PTHR30040">
    <property type="entry name" value="THIAMINE BIOSYNTHESIS LIPOPROTEIN APBE"/>
    <property type="match status" value="1"/>
</dbReference>
<dbReference type="InterPro" id="IPR003374">
    <property type="entry name" value="ApbE-like_sf"/>
</dbReference>
<dbReference type="STRING" id="249408.BOO71_0007984"/>
<evidence type="ECO:0000256" key="2">
    <source>
        <dbReference type="ARBA" id="ARBA00016337"/>
    </source>
</evidence>
<feature type="binding site" evidence="11">
    <location>
        <position position="304"/>
    </location>
    <ligand>
        <name>Mg(2+)</name>
        <dbReference type="ChEBI" id="CHEBI:18420"/>
    </ligand>
</feature>
<dbReference type="GO" id="GO:0046872">
    <property type="term" value="F:metal ion binding"/>
    <property type="evidence" value="ECO:0007669"/>
    <property type="project" value="UniProtKB-UniRule"/>
</dbReference>
<evidence type="ECO:0000256" key="4">
    <source>
        <dbReference type="ARBA" id="ARBA00022679"/>
    </source>
</evidence>
<evidence type="ECO:0000256" key="10">
    <source>
        <dbReference type="PIRNR" id="PIRNR006268"/>
    </source>
</evidence>
<evidence type="ECO:0000313" key="13">
    <source>
        <dbReference type="Proteomes" id="UP000186607"/>
    </source>
</evidence>
<evidence type="ECO:0000256" key="5">
    <source>
        <dbReference type="ARBA" id="ARBA00022723"/>
    </source>
</evidence>
<dbReference type="SUPFAM" id="SSF143631">
    <property type="entry name" value="ApbE-like"/>
    <property type="match status" value="1"/>
</dbReference>
<dbReference type="GO" id="GO:0016740">
    <property type="term" value="F:transferase activity"/>
    <property type="evidence" value="ECO:0007669"/>
    <property type="project" value="UniProtKB-UniRule"/>
</dbReference>
<keyword evidence="5 10" id="KW-0479">Metal-binding</keyword>
<reference evidence="12 13" key="1">
    <citation type="submission" date="2017-01" db="EMBL/GenBank/DDBJ databases">
        <title>Genome Analysis of Deinococcus marmoris KOPRI26562.</title>
        <authorList>
            <person name="Kim J.H."/>
            <person name="Oh H.-M."/>
        </authorList>
    </citation>
    <scope>NUCLEOTIDE SEQUENCE [LARGE SCALE GENOMIC DNA]</scope>
    <source>
        <strain evidence="12 13">KOPRI26562</strain>
    </source>
</reference>
<dbReference type="PANTHER" id="PTHR30040:SF2">
    <property type="entry name" value="FAD:PROTEIN FMN TRANSFERASE"/>
    <property type="match status" value="1"/>
</dbReference>
<proteinExistence type="inferred from homology"/>
<dbReference type="Gene3D" id="3.10.520.10">
    <property type="entry name" value="ApbE-like domains"/>
    <property type="match status" value="1"/>
</dbReference>
<keyword evidence="6 10" id="KW-0274">FAD</keyword>
<dbReference type="Pfam" id="PF02424">
    <property type="entry name" value="ApbE"/>
    <property type="match status" value="1"/>
</dbReference>
<sequence>MTPPSGQSTCIRAAPDLHRMFTLPLQSMGVLRSLTSLIRPPYRLHTVYERLLGTEVELQVVARTRQQAEAAESAALDELERLSAVFNRFDPGSELSRWLTRPGGRVPLSHELRTVLALADRWREVTGGAFHPGADALGRLWQGAASRDRQPDTTELSALLRQLQTAPWTLHADGTATLHATYPLGLNALAKGWIVDRMTEVAWGLPGIQAVLINAGGDLRTVGGRGLKVTVADPFTARDDAAPLTHVHVQNGALASSGNAHRGVQVGGHWHSHLLDPRDGQPVQAVPGVTVTAPDCATADALATALSVLGAVEGLALVNSTPGCAALIVTRDGQTHPSALWPPDCPAR</sequence>
<evidence type="ECO:0000256" key="1">
    <source>
        <dbReference type="ARBA" id="ARBA00011955"/>
    </source>
</evidence>
<evidence type="ECO:0000256" key="9">
    <source>
        <dbReference type="ARBA" id="ARBA00048540"/>
    </source>
</evidence>
<evidence type="ECO:0000256" key="7">
    <source>
        <dbReference type="ARBA" id="ARBA00022842"/>
    </source>
</evidence>